<accession>A0ABZ0KZP0</accession>
<dbReference type="InterPro" id="IPR024992">
    <property type="entry name" value="DUF3891"/>
</dbReference>
<protein>
    <submittedName>
        <fullName evidence="1">DUF3891 family protein</fullName>
    </submittedName>
</protein>
<sequence>MILREREEEFVMIEQDHHGHLSERIMSHWKKELFPGIDKRDSVLMAIKHHDLGWLPFDKEPFWNDAKQKPYSFTDFPFPAKMILHKQGLNLVEQLDPYAAILCSEHYSQFLIGSKDPDAIDFLEAEFNRRKRLKNVQKEFDELIFKKHYGLLQLGDNFSLYACINEPGVVKSEEHPFFKEGIPSPEYLEGLPSHRMDVRFADNRTICVENFPFDNSFEIEYTQRIVTRQAVRDIGLIKAYSEARVETIRLDFKSK</sequence>
<gene>
    <name evidence="1" type="ORF">PGH26_07090</name>
</gene>
<dbReference type="Pfam" id="PF13030">
    <property type="entry name" value="DUF3891"/>
    <property type="match status" value="1"/>
</dbReference>
<keyword evidence="2" id="KW-1185">Reference proteome</keyword>
<evidence type="ECO:0000313" key="2">
    <source>
        <dbReference type="Proteomes" id="UP001303532"/>
    </source>
</evidence>
<dbReference type="EMBL" id="CP116341">
    <property type="protein sequence ID" value="WOV85695.1"/>
    <property type="molecule type" value="Genomic_DNA"/>
</dbReference>
<dbReference type="Proteomes" id="UP001303532">
    <property type="component" value="Chromosome"/>
</dbReference>
<proteinExistence type="predicted"/>
<dbReference type="RefSeq" id="WP_323693293.1">
    <property type="nucleotide sequence ID" value="NZ_CP116341.1"/>
</dbReference>
<reference evidence="1 2" key="1">
    <citation type="submission" date="2023-01" db="EMBL/GenBank/DDBJ databases">
        <title>Sporosarcina sp. nov., isolated from Korean tranditional fermented seafood 'Jeotgal'.</title>
        <authorList>
            <person name="Yang A.-I."/>
        </authorList>
    </citation>
    <scope>NUCLEOTIDE SEQUENCE [LARGE SCALE GENOMIC DNA]</scope>
    <source>
        <strain evidence="1 2">B2O-1</strain>
    </source>
</reference>
<name>A0ABZ0KZP0_9BACL</name>
<organism evidence="1 2">
    <name type="scientific">Sporosarcina jeotgali</name>
    <dbReference type="NCBI Taxonomy" id="3020056"/>
    <lineage>
        <taxon>Bacteria</taxon>
        <taxon>Bacillati</taxon>
        <taxon>Bacillota</taxon>
        <taxon>Bacilli</taxon>
        <taxon>Bacillales</taxon>
        <taxon>Caryophanaceae</taxon>
        <taxon>Sporosarcina</taxon>
    </lineage>
</organism>
<evidence type="ECO:0000313" key="1">
    <source>
        <dbReference type="EMBL" id="WOV85695.1"/>
    </source>
</evidence>